<reference evidence="3" key="1">
    <citation type="submission" date="2018-04" db="EMBL/GenBank/DDBJ databases">
        <authorList>
            <person name="Cornet L."/>
        </authorList>
    </citation>
    <scope>NUCLEOTIDE SEQUENCE [LARGE SCALE GENOMIC DNA]</scope>
</reference>
<dbReference type="Proteomes" id="UP000249794">
    <property type="component" value="Unassembled WGS sequence"/>
</dbReference>
<accession>A0A2W4WQC4</accession>
<organism evidence="2 3">
    <name type="scientific">Phormidesmis priestleyi</name>
    <dbReference type="NCBI Taxonomy" id="268141"/>
    <lineage>
        <taxon>Bacteria</taxon>
        <taxon>Bacillati</taxon>
        <taxon>Cyanobacteriota</taxon>
        <taxon>Cyanophyceae</taxon>
        <taxon>Leptolyngbyales</taxon>
        <taxon>Leptolyngbyaceae</taxon>
        <taxon>Phormidesmis</taxon>
    </lineage>
</organism>
<evidence type="ECO:0000256" key="1">
    <source>
        <dbReference type="SAM" id="MobiDB-lite"/>
    </source>
</evidence>
<gene>
    <name evidence="2" type="ORF">DCF15_20185</name>
</gene>
<comment type="caution">
    <text evidence="2">The sequence shown here is derived from an EMBL/GenBank/DDBJ whole genome shotgun (WGS) entry which is preliminary data.</text>
</comment>
<sequence length="245" mass="26843">MGVHYSVKSRPSQKRSPRNRQNRQQQLLSDIGSTTGVPLFLQRTIMADSEPKQEEALSNSASGSILESANQTIIQPLPNLEGEGEPSITVAYGNSLRLQGLTRARFSNSFATQDVVTAQAEGCEGCRTSNCVHVTGTLISAFTVTTTVTLPSVTDFPTLTDCQQQRVQNAINTVLAPHEQQHVSAFNTYNGSVSTVFDMTFCRGRFANEIQALHNRTESSRRRTTQAASDALDPFHFDIDLDCTD</sequence>
<evidence type="ECO:0000313" key="2">
    <source>
        <dbReference type="EMBL" id="PZO46502.1"/>
    </source>
</evidence>
<reference evidence="2 3" key="2">
    <citation type="submission" date="2018-06" db="EMBL/GenBank/DDBJ databases">
        <title>Metagenomic assembly of (sub)arctic Cyanobacteria and their associated microbiome from non-axenic cultures.</title>
        <authorList>
            <person name="Baurain D."/>
        </authorList>
    </citation>
    <scope>NUCLEOTIDE SEQUENCE [LARGE SCALE GENOMIC DNA]</scope>
    <source>
        <strain evidence="2">ULC027bin1</strain>
    </source>
</reference>
<name>A0A2W4WQC4_9CYAN</name>
<protein>
    <submittedName>
        <fullName evidence="2">Uncharacterized protein</fullName>
    </submittedName>
</protein>
<evidence type="ECO:0000313" key="3">
    <source>
        <dbReference type="Proteomes" id="UP000249794"/>
    </source>
</evidence>
<feature type="region of interest" description="Disordered" evidence="1">
    <location>
        <begin position="1"/>
        <end position="29"/>
    </location>
</feature>
<proteinExistence type="predicted"/>
<dbReference type="AlphaFoldDB" id="A0A2W4WQC4"/>
<feature type="compositionally biased region" description="Basic residues" evidence="1">
    <location>
        <begin position="11"/>
        <end position="21"/>
    </location>
</feature>
<dbReference type="EMBL" id="QBMP01000307">
    <property type="protein sequence ID" value="PZO46502.1"/>
    <property type="molecule type" value="Genomic_DNA"/>
</dbReference>